<accession>A0A4U1ISC1</accession>
<dbReference type="Pfam" id="PF06897">
    <property type="entry name" value="DUF1269"/>
    <property type="match status" value="1"/>
</dbReference>
<keyword evidence="1" id="KW-0472">Membrane</keyword>
<evidence type="ECO:0000313" key="2">
    <source>
        <dbReference type="EMBL" id="TKC97217.1"/>
    </source>
</evidence>
<keyword evidence="1" id="KW-1133">Transmembrane helix</keyword>
<gene>
    <name evidence="2" type="ORF">E8A74_44175</name>
</gene>
<protein>
    <submittedName>
        <fullName evidence="2">DUF1269 domain-containing protein</fullName>
    </submittedName>
</protein>
<name>A0A4U1ISC1_9BACT</name>
<organism evidence="2 3">
    <name type="scientific">Polyangium fumosum</name>
    <dbReference type="NCBI Taxonomy" id="889272"/>
    <lineage>
        <taxon>Bacteria</taxon>
        <taxon>Pseudomonadati</taxon>
        <taxon>Myxococcota</taxon>
        <taxon>Polyangia</taxon>
        <taxon>Polyangiales</taxon>
        <taxon>Polyangiaceae</taxon>
        <taxon>Polyangium</taxon>
    </lineage>
</organism>
<feature type="transmembrane region" description="Helical" evidence="1">
    <location>
        <begin position="65"/>
        <end position="86"/>
    </location>
</feature>
<keyword evidence="1" id="KW-0812">Transmembrane</keyword>
<sequence length="164" mass="17352">MSDLVVIAYPEENRAAEVMSTLQRLSSENLVDLEDACYVTKRPDGKIRLHQSRDLTAAGALSGGLWGMLIGLIFLAPVFGAAIGALSGAITGKAADYGIDDAFIKRLAEQMKPGSSAIFTLTRKVTADKVVPELAKYGGTVLRTSLAKDAEQKLEAALQGQKAA</sequence>
<evidence type="ECO:0000256" key="1">
    <source>
        <dbReference type="SAM" id="Phobius"/>
    </source>
</evidence>
<dbReference type="RefSeq" id="WP_136935188.1">
    <property type="nucleotide sequence ID" value="NZ_SSMQ01000081.1"/>
</dbReference>
<dbReference type="InterPro" id="IPR009200">
    <property type="entry name" value="DUF1269_membrane"/>
</dbReference>
<evidence type="ECO:0000313" key="3">
    <source>
        <dbReference type="Proteomes" id="UP000309215"/>
    </source>
</evidence>
<dbReference type="Proteomes" id="UP000309215">
    <property type="component" value="Unassembled WGS sequence"/>
</dbReference>
<dbReference type="AlphaFoldDB" id="A0A4U1ISC1"/>
<reference evidence="2 3" key="1">
    <citation type="submission" date="2019-04" db="EMBL/GenBank/DDBJ databases">
        <authorList>
            <person name="Li Y."/>
            <person name="Wang J."/>
        </authorList>
    </citation>
    <scope>NUCLEOTIDE SEQUENCE [LARGE SCALE GENOMIC DNA]</scope>
    <source>
        <strain evidence="2 3">DSM 14668</strain>
    </source>
</reference>
<dbReference type="OrthoDB" id="275223at2"/>
<keyword evidence="3" id="KW-1185">Reference proteome</keyword>
<proteinExistence type="predicted"/>
<comment type="caution">
    <text evidence="2">The sequence shown here is derived from an EMBL/GenBank/DDBJ whole genome shotgun (WGS) entry which is preliminary data.</text>
</comment>
<dbReference type="EMBL" id="SSMQ01000081">
    <property type="protein sequence ID" value="TKC97217.1"/>
    <property type="molecule type" value="Genomic_DNA"/>
</dbReference>